<dbReference type="Gene3D" id="3.50.50.60">
    <property type="entry name" value="FAD/NAD(P)-binding domain"/>
    <property type="match status" value="2"/>
</dbReference>
<dbReference type="InterPro" id="IPR023753">
    <property type="entry name" value="FAD/NAD-binding_dom"/>
</dbReference>
<evidence type="ECO:0000313" key="10">
    <source>
        <dbReference type="Proteomes" id="UP000366872"/>
    </source>
</evidence>
<dbReference type="PRINTS" id="PR00411">
    <property type="entry name" value="PNDRDTASEI"/>
</dbReference>
<keyword evidence="6" id="KW-0676">Redox-active center</keyword>
<dbReference type="PANTHER" id="PTHR43429:SF1">
    <property type="entry name" value="NAD(P)H SULFUR OXIDOREDUCTASE (COA-DEPENDENT)"/>
    <property type="match status" value="1"/>
</dbReference>
<dbReference type="InterPro" id="IPR004099">
    <property type="entry name" value="Pyr_nucl-diS_OxRdtase_dimer"/>
</dbReference>
<dbReference type="InterPro" id="IPR032836">
    <property type="entry name" value="DsrE2-like"/>
</dbReference>
<dbReference type="PRINTS" id="PR00368">
    <property type="entry name" value="FADPNR"/>
</dbReference>
<feature type="domain" description="Rhodanese" evidence="8">
    <location>
        <begin position="464"/>
        <end position="551"/>
    </location>
</feature>
<dbReference type="InterPro" id="IPR001455">
    <property type="entry name" value="TusA-like"/>
</dbReference>
<dbReference type="SMART" id="SM00450">
    <property type="entry name" value="RHOD"/>
    <property type="match status" value="1"/>
</dbReference>
<dbReference type="GO" id="GO:0016491">
    <property type="term" value="F:oxidoreductase activity"/>
    <property type="evidence" value="ECO:0007669"/>
    <property type="project" value="UniProtKB-KW"/>
</dbReference>
<keyword evidence="5" id="KW-0560">Oxidoreductase</keyword>
<dbReference type="InterPro" id="IPR036873">
    <property type="entry name" value="Rhodanese-like_dom_sf"/>
</dbReference>
<dbReference type="AlphaFoldDB" id="A0A6C2U3C3"/>
<reference evidence="9 10" key="1">
    <citation type="submission" date="2019-04" db="EMBL/GenBank/DDBJ databases">
        <authorList>
            <person name="Van Vliet M D."/>
        </authorList>
    </citation>
    <scope>NUCLEOTIDE SEQUENCE [LARGE SCALE GENOMIC DNA]</scope>
    <source>
        <strain evidence="9 10">F1</strain>
    </source>
</reference>
<accession>A0A6C2U3C3</accession>
<dbReference type="InterPro" id="IPR027396">
    <property type="entry name" value="DsrEFH-like"/>
</dbReference>
<proteinExistence type="inferred from homology"/>
<dbReference type="RefSeq" id="WP_136079965.1">
    <property type="nucleotide sequence ID" value="NZ_CAAHFG010000001.1"/>
</dbReference>
<dbReference type="InterPro" id="IPR036868">
    <property type="entry name" value="TusA-like_sf"/>
</dbReference>
<sequence length="820" mass="87669">MNMKKLLIIGGVAGGASAAARARRLDENAEIILFERGPDISFANCGLPYHIGGAIAERDKLLVTTPAAMVAKFNIDVRVLSEVVSIDRDKKELTIKNLKTGEEYTEAYDALVLSPGAAPIRPPIPGIDQPNVLTLRNLEDMDRIIEALAGKKSAAVIGGGYIGLEMAEALREKKYDTTLIELAPQVMGPADPEMASLLHQELRLFGVNLKLETSVTAFEEARNGVDLILSDGDRLHVDVAILAIGVKPEATLAIDAGLELGVTGGIKVDDHMLTSDPSIYAVGDAVEVTDFTTGQPALIPLAGPANRQGRIAADNIFGGDSSYKNTQGTAICKVFNMAIGMTGLSEKMAKRTGVSYEKVYVHPASHASYYPGSHPISLKLLFDPQTGKVLGAQAVGADGVDKRIDVLAVAIRAGLTVHDLEEMELTYAPPFGSAKDPVNYAGFVASNVLRGDVALFHVEEACNPADHQKLIDVRNPEEVEGGTIPGAKNIPLGQLREKLADLDKEREYLIFCQVGLRGYLACRILTQNGFKCRNLTGGYKTYSMVTAQQLSAVPENDQTSDDPGEESISKAGKPTAAGHVVKHIDTSGLQCPGPIMSLKNALDEIQPGEALTILSTDNGFAADIPAWCNSTGNQLDSVAPAKGGGYEATITKLQRADVCSAVHGGPKRFTNVVFSNDLDRALASFIIANGAATMGYEVTLFFTFWGLNILRKQGPVTLKKTMIEKMFGKMMPQGPEKLSLSQLHMGGMGTAMMKDVMKKKNVSTLPELIKSAQKNGVKMVACTMTMDLMGIKSEELIDGIEEGGVAMYIDHLGNNANLFI</sequence>
<dbReference type="SUPFAM" id="SSF52821">
    <property type="entry name" value="Rhodanese/Cell cycle control phosphatase"/>
    <property type="match status" value="1"/>
</dbReference>
<protein>
    <submittedName>
        <fullName evidence="9">Coenzyme A disulfide reductase</fullName>
    </submittedName>
</protein>
<dbReference type="Pfam" id="PF02852">
    <property type="entry name" value="Pyr_redox_dim"/>
    <property type="match status" value="1"/>
</dbReference>
<comment type="cofactor">
    <cofactor evidence="1">
        <name>FAD</name>
        <dbReference type="ChEBI" id="CHEBI:57692"/>
    </cofactor>
</comment>
<dbReference type="Pfam" id="PF00581">
    <property type="entry name" value="Rhodanese"/>
    <property type="match status" value="1"/>
</dbReference>
<dbReference type="PANTHER" id="PTHR43429">
    <property type="entry name" value="PYRIDINE NUCLEOTIDE-DISULFIDE OXIDOREDUCTASE DOMAIN-CONTAINING"/>
    <property type="match status" value="1"/>
</dbReference>
<dbReference type="Pfam" id="PF07992">
    <property type="entry name" value="Pyr_redox_2"/>
    <property type="match status" value="1"/>
</dbReference>
<dbReference type="PROSITE" id="PS01148">
    <property type="entry name" value="UPF0033"/>
    <property type="match status" value="1"/>
</dbReference>
<evidence type="ECO:0000259" key="8">
    <source>
        <dbReference type="PROSITE" id="PS50206"/>
    </source>
</evidence>
<dbReference type="InterPro" id="IPR050260">
    <property type="entry name" value="FAD-bd_OxRdtase"/>
</dbReference>
<evidence type="ECO:0000313" key="9">
    <source>
        <dbReference type="EMBL" id="VGO14490.1"/>
    </source>
</evidence>
<evidence type="ECO:0000256" key="5">
    <source>
        <dbReference type="ARBA" id="ARBA00023002"/>
    </source>
</evidence>
<dbReference type="EMBL" id="CAAHFG010000001">
    <property type="protein sequence ID" value="VGO14490.1"/>
    <property type="molecule type" value="Genomic_DNA"/>
</dbReference>
<dbReference type="InterPro" id="IPR001763">
    <property type="entry name" value="Rhodanese-like_dom"/>
</dbReference>
<evidence type="ECO:0000256" key="4">
    <source>
        <dbReference type="ARBA" id="ARBA00022827"/>
    </source>
</evidence>
<evidence type="ECO:0000256" key="6">
    <source>
        <dbReference type="ARBA" id="ARBA00023284"/>
    </source>
</evidence>
<organism evidence="9 10">
    <name type="scientific">Pontiella desulfatans</name>
    <dbReference type="NCBI Taxonomy" id="2750659"/>
    <lineage>
        <taxon>Bacteria</taxon>
        <taxon>Pseudomonadati</taxon>
        <taxon>Kiritimatiellota</taxon>
        <taxon>Kiritimatiellia</taxon>
        <taxon>Kiritimatiellales</taxon>
        <taxon>Pontiellaceae</taxon>
        <taxon>Pontiella</taxon>
    </lineage>
</organism>
<keyword evidence="4" id="KW-0274">FAD</keyword>
<comment type="similarity">
    <text evidence="2">Belongs to the class-III pyridine nucleotide-disulfide oxidoreductase family.</text>
</comment>
<gene>
    <name evidence="9" type="primary">cdr</name>
    <name evidence="9" type="ORF">PDESU_03052</name>
</gene>
<dbReference type="InterPro" id="IPR036188">
    <property type="entry name" value="FAD/NAD-bd_sf"/>
</dbReference>
<evidence type="ECO:0000256" key="7">
    <source>
        <dbReference type="SAM" id="MobiDB-lite"/>
    </source>
</evidence>
<evidence type="ECO:0000256" key="2">
    <source>
        <dbReference type="ARBA" id="ARBA00009130"/>
    </source>
</evidence>
<keyword evidence="3" id="KW-0285">Flavoprotein</keyword>
<dbReference type="PROSITE" id="PS50206">
    <property type="entry name" value="RHODANESE_3"/>
    <property type="match status" value="1"/>
</dbReference>
<name>A0A6C2U3C3_PONDE</name>
<dbReference type="Gene3D" id="3.30.110.40">
    <property type="entry name" value="TusA-like domain"/>
    <property type="match status" value="1"/>
</dbReference>
<keyword evidence="10" id="KW-1185">Reference proteome</keyword>
<evidence type="ECO:0000256" key="1">
    <source>
        <dbReference type="ARBA" id="ARBA00001974"/>
    </source>
</evidence>
<dbReference type="SUPFAM" id="SSF75169">
    <property type="entry name" value="DsrEFH-like"/>
    <property type="match status" value="1"/>
</dbReference>
<dbReference type="Pfam" id="PF13686">
    <property type="entry name" value="DrsE_2"/>
    <property type="match status" value="1"/>
</dbReference>
<dbReference type="InterPro" id="IPR016156">
    <property type="entry name" value="FAD/NAD-linked_Rdtase_dimer_sf"/>
</dbReference>
<dbReference type="SUPFAM" id="SSF64307">
    <property type="entry name" value="SirA-like"/>
    <property type="match status" value="1"/>
</dbReference>
<dbReference type="SUPFAM" id="SSF51905">
    <property type="entry name" value="FAD/NAD(P)-binding domain"/>
    <property type="match status" value="1"/>
</dbReference>
<dbReference type="Pfam" id="PF01206">
    <property type="entry name" value="TusA"/>
    <property type="match status" value="1"/>
</dbReference>
<dbReference type="Gene3D" id="3.40.1260.10">
    <property type="entry name" value="DsrEFH-like"/>
    <property type="match status" value="1"/>
</dbReference>
<evidence type="ECO:0000256" key="3">
    <source>
        <dbReference type="ARBA" id="ARBA00022630"/>
    </source>
</evidence>
<dbReference type="SUPFAM" id="SSF55424">
    <property type="entry name" value="FAD/NAD-linked reductases, dimerisation (C-terminal) domain"/>
    <property type="match status" value="1"/>
</dbReference>
<feature type="region of interest" description="Disordered" evidence="7">
    <location>
        <begin position="553"/>
        <end position="573"/>
    </location>
</feature>
<dbReference type="Gene3D" id="3.40.250.10">
    <property type="entry name" value="Rhodanese-like domain"/>
    <property type="match status" value="1"/>
</dbReference>
<dbReference type="Proteomes" id="UP000366872">
    <property type="component" value="Unassembled WGS sequence"/>
</dbReference>